<dbReference type="InterPro" id="IPR024462">
    <property type="entry name" value="GH116_N"/>
</dbReference>
<dbReference type="GO" id="GO:0008422">
    <property type="term" value="F:beta-glucosidase activity"/>
    <property type="evidence" value="ECO:0007669"/>
    <property type="project" value="TreeGrafter"/>
</dbReference>
<evidence type="ECO:0008006" key="5">
    <source>
        <dbReference type="Google" id="ProtNLM"/>
    </source>
</evidence>
<dbReference type="Pfam" id="PF04685">
    <property type="entry name" value="DUF608"/>
    <property type="match status" value="1"/>
</dbReference>
<organism evidence="3 4">
    <name type="scientific">Blautia luti</name>
    <dbReference type="NCBI Taxonomy" id="89014"/>
    <lineage>
        <taxon>Bacteria</taxon>
        <taxon>Bacillati</taxon>
        <taxon>Bacillota</taxon>
        <taxon>Clostridia</taxon>
        <taxon>Lachnospirales</taxon>
        <taxon>Lachnospiraceae</taxon>
        <taxon>Blautia</taxon>
    </lineage>
</organism>
<dbReference type="SUPFAM" id="SSF48208">
    <property type="entry name" value="Six-hairpin glycosidases"/>
    <property type="match status" value="1"/>
</dbReference>
<feature type="domain" description="Glycosyl-hydrolase family 116 catalytic region" evidence="1">
    <location>
        <begin position="461"/>
        <end position="755"/>
    </location>
</feature>
<evidence type="ECO:0000313" key="3">
    <source>
        <dbReference type="EMBL" id="VUX36150.1"/>
    </source>
</evidence>
<gene>
    <name evidence="3" type="ORF">RSSSTS7063_02968</name>
</gene>
<dbReference type="EMBL" id="CABHNW010000059">
    <property type="protein sequence ID" value="VUX36150.1"/>
    <property type="molecule type" value="Genomic_DNA"/>
</dbReference>
<evidence type="ECO:0000313" key="4">
    <source>
        <dbReference type="Proteomes" id="UP000408482"/>
    </source>
</evidence>
<dbReference type="InterPro" id="IPR012341">
    <property type="entry name" value="6hp_glycosidase-like_sf"/>
</dbReference>
<dbReference type="Gene3D" id="1.50.10.10">
    <property type="match status" value="1"/>
</dbReference>
<protein>
    <recommendedName>
        <fullName evidence="5">Glucosylceramidase</fullName>
    </recommendedName>
</protein>
<evidence type="ECO:0000259" key="1">
    <source>
        <dbReference type="Pfam" id="PF04685"/>
    </source>
</evidence>
<dbReference type="InterPro" id="IPR052566">
    <property type="entry name" value="Non-lysos_glucosylceramidase"/>
</dbReference>
<name>A0A564VUP4_9FIRM</name>
<dbReference type="Proteomes" id="UP000408482">
    <property type="component" value="Unassembled WGS sequence"/>
</dbReference>
<accession>A0A564VUP4</accession>
<keyword evidence="4" id="KW-1185">Reference proteome</keyword>
<dbReference type="InterPro" id="IPR008928">
    <property type="entry name" value="6-hairpin_glycosidase_sf"/>
</dbReference>
<dbReference type="Pfam" id="PF12215">
    <property type="entry name" value="Glyco_hydr_116N"/>
    <property type="match status" value="1"/>
</dbReference>
<reference evidence="3 4" key="1">
    <citation type="submission" date="2019-07" db="EMBL/GenBank/DDBJ databases">
        <authorList>
            <person name="Hibberd C M."/>
            <person name="Gehrig L. J."/>
            <person name="Chang H.-W."/>
            <person name="Venkatesh S."/>
        </authorList>
    </citation>
    <scope>NUCLEOTIDE SEQUENCE [LARGE SCALE GENOMIC DNA]</scope>
    <source>
        <strain evidence="3">Blautia_luti_SSTS_Bg7063</strain>
    </source>
</reference>
<feature type="domain" description="Glycosyl-hydrolase family 116 N-terminal" evidence="2">
    <location>
        <begin position="30"/>
        <end position="367"/>
    </location>
</feature>
<evidence type="ECO:0000259" key="2">
    <source>
        <dbReference type="Pfam" id="PF12215"/>
    </source>
</evidence>
<dbReference type="GO" id="GO:0005975">
    <property type="term" value="P:carbohydrate metabolic process"/>
    <property type="evidence" value="ECO:0007669"/>
    <property type="project" value="InterPro"/>
</dbReference>
<sequence>MKKIYSDDELFCNNEQKAYSGDAGCVDFLLGGIGTGNVSLGARGNLTTWQIFNQPGQLNRMPYTFFSIWMKQDGGEAVSRVLESKLNPPFNRSQGFFRNEVAGLPRFDSSVMTTKYPFVNIEFRDEEIPVQISLEAYTPFIPLNAKDSGIPGAYLNYKVKNTTKENIEISIAGSMNNAVGFEGYNNFSFMKHAGDRENEYRSDDVIRGIMYTGKNFSDKHITWGNMALSTTEKEEYITKKPLWYQGQWTDGGEDFWQDFSTDGRLNNESIYDQVGSNWAEKSDFSFLHFTDKIGSLCITQTLKPGEEKVFPFILSWYFPNRPKMWIELDKDKQDIVDGNYDVTKNYYATLFEDAWNVASYLAGNADRLYDESAKFAHAFFDTTLPGYILEAAADNITVMRSPTCFRIENGDFLGWEGVDGALGCGPGNCTHVWNYAQSVAVLFPELEQSMRRIEFVDEIRDDGYMPFRAYTPFDLPQWEMTPAADGQLGCIIRLYREWVISGNDSLIKECWNGVKKTLDYTLKVWDCDEDGVLEQPQHVTYDTELYGISSMATSIYIAALTAAAEMAEFMEYDDLADRYRKLAADGAGKLDKVSWNGEFYEQVLDNVNAYRYQYGKGCLSDQLLGQYMAFNAQLGYILPEEHVKKAVQSVFEYNFVEKAKKNVHAERAYILNDEKGLTPCTWPNGGKPIFPFVYYGEVWTGIEYEVAALLVRTDQVNEALTIVKALRDRQDGFKRNPFSENESGYYYTRAMASWAVYEALLGYHYDMRKQEQSFEPKLNEDHFDGFWCNGRQWGVVHQRKDNDGTLYQTTEVLYDAVKM</sequence>
<dbReference type="PANTHER" id="PTHR12654:SF0">
    <property type="entry name" value="NON-LYSOSOMAL GLUCOSYLCERAMIDASE"/>
    <property type="match status" value="1"/>
</dbReference>
<dbReference type="AlphaFoldDB" id="A0A564VUP4"/>
<dbReference type="InterPro" id="IPR006775">
    <property type="entry name" value="GH116_catalytic"/>
</dbReference>
<dbReference type="RefSeq" id="WP_144093519.1">
    <property type="nucleotide sequence ID" value="NZ_CABHMX010000025.1"/>
</dbReference>
<dbReference type="PANTHER" id="PTHR12654">
    <property type="entry name" value="BILE ACID BETA-GLUCOSIDASE-RELATED"/>
    <property type="match status" value="1"/>
</dbReference>
<proteinExistence type="predicted"/>